<keyword evidence="2" id="KW-0862">Zinc</keyword>
<sequence length="438" mass="45300">MQPWSLVELWALLSPGTDSLAAALLLASLCVSVSVDIISQILWPHPTEHPLLVTAAGVVGLLFNTAVLTMGPRGLVGLKGGFTCPVVPRMGTSFSGPDGKGEAEVGESGALEQDKDQACAHSSSTSLGRNLQDDALMFCNPGASSVLDPDQQSKGNPPPPPGIILTGRTFVNWAHPKTGFQNSRNLGKPYCGSCCHSKPHSGAPEDGGCAELGDADAGIKVCLGVPVGTERPILSRRYHCLPGLITLVQALLGPVLVLASGLVLLHSDPGCMHSVGGCDPLVYLDPGFSALAALVFLAAALPQACRHGYLLLLGTPPHFSLGELSRRIAGVPGVLAVHELHVWQLTEVHLVASVHVHCHPGLEAQACPDLLAGVTEVLRDAGVRHSTVQPEFLPVGLASAASSLSTGNPPLPGGHPLQPGLQNTVRPEDVLFTQGAGA</sequence>
<evidence type="ECO:0000313" key="7">
    <source>
        <dbReference type="Proteomes" id="UP001044222"/>
    </source>
</evidence>
<evidence type="ECO:0000313" key="6">
    <source>
        <dbReference type="EMBL" id="KAG5837425.1"/>
    </source>
</evidence>
<dbReference type="GO" id="GO:0005783">
    <property type="term" value="C:endoplasmic reticulum"/>
    <property type="evidence" value="ECO:0007669"/>
    <property type="project" value="TreeGrafter"/>
</dbReference>
<evidence type="ECO:0000256" key="2">
    <source>
        <dbReference type="ARBA" id="ARBA00022833"/>
    </source>
</evidence>
<feature type="transmembrane region" description="Helical" evidence="4">
    <location>
        <begin position="49"/>
        <end position="69"/>
    </location>
</feature>
<dbReference type="Proteomes" id="UP001044222">
    <property type="component" value="Chromosome 13"/>
</dbReference>
<evidence type="ECO:0000256" key="3">
    <source>
        <dbReference type="SAM" id="MobiDB-lite"/>
    </source>
</evidence>
<feature type="domain" description="Cation efflux protein cytoplasmic" evidence="5">
    <location>
        <begin position="317"/>
        <end position="391"/>
    </location>
</feature>
<dbReference type="Pfam" id="PF16916">
    <property type="entry name" value="ZT_dimer"/>
    <property type="match status" value="1"/>
</dbReference>
<dbReference type="GO" id="GO:0019855">
    <property type="term" value="F:calcium channel inhibitor activity"/>
    <property type="evidence" value="ECO:0007669"/>
    <property type="project" value="TreeGrafter"/>
</dbReference>
<dbReference type="InterPro" id="IPR036837">
    <property type="entry name" value="Cation_efflux_CTD_sf"/>
</dbReference>
<dbReference type="EMBL" id="JAFIRN010000013">
    <property type="protein sequence ID" value="KAG5837425.1"/>
    <property type="molecule type" value="Genomic_DNA"/>
</dbReference>
<evidence type="ECO:0000256" key="4">
    <source>
        <dbReference type="SAM" id="Phobius"/>
    </source>
</evidence>
<proteinExistence type="inferred from homology"/>
<reference evidence="6" key="1">
    <citation type="submission" date="2021-01" db="EMBL/GenBank/DDBJ databases">
        <title>A chromosome-scale assembly of European eel, Anguilla anguilla.</title>
        <authorList>
            <person name="Henkel C."/>
            <person name="Jong-Raadsen S.A."/>
            <person name="Dufour S."/>
            <person name="Weltzien F.-A."/>
            <person name="Palstra A.P."/>
            <person name="Pelster B."/>
            <person name="Spaink H.P."/>
            <person name="Van Den Thillart G.E."/>
            <person name="Jansen H."/>
            <person name="Zahm M."/>
            <person name="Klopp C."/>
            <person name="Cedric C."/>
            <person name="Louis A."/>
            <person name="Berthelot C."/>
            <person name="Parey E."/>
            <person name="Roest Crollius H."/>
            <person name="Montfort J."/>
            <person name="Robinson-Rechavi M."/>
            <person name="Bucao C."/>
            <person name="Bouchez O."/>
            <person name="Gislard M."/>
            <person name="Lluch J."/>
            <person name="Milhes M."/>
            <person name="Lampietro C."/>
            <person name="Lopez Roques C."/>
            <person name="Donnadieu C."/>
            <person name="Braasch I."/>
            <person name="Desvignes T."/>
            <person name="Postlethwait J."/>
            <person name="Bobe J."/>
            <person name="Guiguen Y."/>
            <person name="Dirks R."/>
        </authorList>
    </citation>
    <scope>NUCLEOTIDE SEQUENCE</scope>
    <source>
        <strain evidence="6">Tag_6206</strain>
        <tissue evidence="6">Liver</tissue>
    </source>
</reference>
<feature type="compositionally biased region" description="Low complexity" evidence="3">
    <location>
        <begin position="403"/>
        <end position="423"/>
    </location>
</feature>
<comment type="similarity">
    <text evidence="1">Belongs to the cation diffusion facilitator (CDF) transporter (TC 2.A.4) family. SLC30A subfamily.</text>
</comment>
<dbReference type="InterPro" id="IPR027470">
    <property type="entry name" value="Cation_efflux_CTD"/>
</dbReference>
<dbReference type="GO" id="GO:0016020">
    <property type="term" value="C:membrane"/>
    <property type="evidence" value="ECO:0007669"/>
    <property type="project" value="TreeGrafter"/>
</dbReference>
<dbReference type="AlphaFoldDB" id="A0A9D3LUV9"/>
<dbReference type="PANTHER" id="PTHR45820:SF6">
    <property type="entry name" value="ZINC_CADMIUM RESISTANCE PROTEIN-LIKE"/>
    <property type="match status" value="1"/>
</dbReference>
<keyword evidence="4" id="KW-0812">Transmembrane</keyword>
<feature type="region of interest" description="Disordered" evidence="3">
    <location>
        <begin position="93"/>
        <end position="126"/>
    </location>
</feature>
<evidence type="ECO:0000256" key="1">
    <source>
        <dbReference type="ARBA" id="ARBA00008873"/>
    </source>
</evidence>
<dbReference type="PANTHER" id="PTHR45820">
    <property type="entry name" value="FI23527P1"/>
    <property type="match status" value="1"/>
</dbReference>
<comment type="caution">
    <text evidence="6">The sequence shown here is derived from an EMBL/GenBank/DDBJ whole genome shotgun (WGS) entry which is preliminary data.</text>
</comment>
<dbReference type="GO" id="GO:0005794">
    <property type="term" value="C:Golgi apparatus"/>
    <property type="evidence" value="ECO:0007669"/>
    <property type="project" value="TreeGrafter"/>
</dbReference>
<keyword evidence="7" id="KW-1185">Reference proteome</keyword>
<dbReference type="GO" id="GO:0010312">
    <property type="term" value="P:detoxification of zinc ion"/>
    <property type="evidence" value="ECO:0007669"/>
    <property type="project" value="TreeGrafter"/>
</dbReference>
<name>A0A9D3LUV9_ANGAN</name>
<dbReference type="GO" id="GO:0006882">
    <property type="term" value="P:intracellular zinc ion homeostasis"/>
    <property type="evidence" value="ECO:0007669"/>
    <property type="project" value="TreeGrafter"/>
</dbReference>
<gene>
    <name evidence="6" type="ORF">ANANG_G00239110</name>
</gene>
<accession>A0A9D3LUV9</accession>
<keyword evidence="4" id="KW-1133">Transmembrane helix</keyword>
<keyword evidence="4" id="KW-0472">Membrane</keyword>
<evidence type="ECO:0000259" key="5">
    <source>
        <dbReference type="Pfam" id="PF16916"/>
    </source>
</evidence>
<protein>
    <recommendedName>
        <fullName evidence="5">Cation efflux protein cytoplasmic domain-containing protein</fullName>
    </recommendedName>
</protein>
<feature type="region of interest" description="Disordered" evidence="3">
    <location>
        <begin position="403"/>
        <end position="425"/>
    </location>
</feature>
<feature type="transmembrane region" description="Helical" evidence="4">
    <location>
        <begin position="20"/>
        <end position="43"/>
    </location>
</feature>
<organism evidence="6 7">
    <name type="scientific">Anguilla anguilla</name>
    <name type="common">European freshwater eel</name>
    <name type="synonym">Muraena anguilla</name>
    <dbReference type="NCBI Taxonomy" id="7936"/>
    <lineage>
        <taxon>Eukaryota</taxon>
        <taxon>Metazoa</taxon>
        <taxon>Chordata</taxon>
        <taxon>Craniata</taxon>
        <taxon>Vertebrata</taxon>
        <taxon>Euteleostomi</taxon>
        <taxon>Actinopterygii</taxon>
        <taxon>Neopterygii</taxon>
        <taxon>Teleostei</taxon>
        <taxon>Anguilliformes</taxon>
        <taxon>Anguillidae</taxon>
        <taxon>Anguilla</taxon>
    </lineage>
</organism>
<dbReference type="SUPFAM" id="SSF160240">
    <property type="entry name" value="Cation efflux protein cytoplasmic domain-like"/>
    <property type="match status" value="1"/>
</dbReference>
<dbReference type="GO" id="GO:0005385">
    <property type="term" value="F:zinc ion transmembrane transporter activity"/>
    <property type="evidence" value="ECO:0007669"/>
    <property type="project" value="TreeGrafter"/>
</dbReference>